<comment type="caution">
    <text evidence="12">The sequence shown here is derived from an EMBL/GenBank/DDBJ whole genome shotgun (WGS) entry which is preliminary data.</text>
</comment>
<dbReference type="SUPFAM" id="SSF53383">
    <property type="entry name" value="PLP-dependent transferases"/>
    <property type="match status" value="1"/>
</dbReference>
<evidence type="ECO:0000256" key="4">
    <source>
        <dbReference type="ARBA" id="ARBA00022576"/>
    </source>
</evidence>
<dbReference type="PANTHER" id="PTHR11879:SF20">
    <property type="entry name" value="ASPARTATE AMINOTRANSFERASE"/>
    <property type="match status" value="1"/>
</dbReference>
<dbReference type="CDD" id="cd00609">
    <property type="entry name" value="AAT_like"/>
    <property type="match status" value="1"/>
</dbReference>
<dbReference type="InterPro" id="IPR000796">
    <property type="entry name" value="Asp_trans"/>
</dbReference>
<evidence type="ECO:0000313" key="13">
    <source>
        <dbReference type="Proteomes" id="UP000321331"/>
    </source>
</evidence>
<comment type="similarity">
    <text evidence="8">Belongs to the zinc-containing alcohol dehydrogenase family.</text>
</comment>
<dbReference type="Proteomes" id="UP000321331">
    <property type="component" value="Unassembled WGS sequence"/>
</dbReference>
<dbReference type="InterPro" id="IPR013154">
    <property type="entry name" value="ADH-like_N"/>
</dbReference>
<dbReference type="GO" id="GO:0030170">
    <property type="term" value="F:pyridoxal phosphate binding"/>
    <property type="evidence" value="ECO:0007669"/>
    <property type="project" value="InterPro"/>
</dbReference>
<evidence type="ECO:0000256" key="7">
    <source>
        <dbReference type="ARBA" id="ARBA00023002"/>
    </source>
</evidence>
<comment type="subunit">
    <text evidence="3">Homodimer.</text>
</comment>
<reference evidence="12 13" key="1">
    <citation type="submission" date="2019-07" db="EMBL/GenBank/DDBJ databases">
        <title>The First High-Quality Draft Genome Sequence of the Causal Agent of the Current Panama Disease Epidemic.</title>
        <authorList>
            <person name="Warmington R.J."/>
            <person name="Kay W."/>
            <person name="Jeffries A."/>
            <person name="Bebber D."/>
            <person name="Moore K."/>
            <person name="Studholme D.J."/>
        </authorList>
    </citation>
    <scope>NUCLEOTIDE SEQUENCE [LARGE SCALE GENOMIC DNA]</scope>
    <source>
        <strain evidence="12 13">TR4</strain>
    </source>
</reference>
<evidence type="ECO:0000256" key="3">
    <source>
        <dbReference type="ARBA" id="ARBA00011738"/>
    </source>
</evidence>
<evidence type="ECO:0000256" key="6">
    <source>
        <dbReference type="ARBA" id="ARBA00022898"/>
    </source>
</evidence>
<keyword evidence="8" id="KW-0862">Zinc</keyword>
<dbReference type="Pfam" id="PF08240">
    <property type="entry name" value="ADH_N"/>
    <property type="match status" value="1"/>
</dbReference>
<dbReference type="FunFam" id="3.40.640.10:FF:000066">
    <property type="entry name" value="Aspartate aminotransferase"/>
    <property type="match status" value="1"/>
</dbReference>
<dbReference type="InterPro" id="IPR013149">
    <property type="entry name" value="ADH-like_C"/>
</dbReference>
<dbReference type="Gene3D" id="3.90.1150.10">
    <property type="entry name" value="Aspartate Aminotransferase, domain 1"/>
    <property type="match status" value="1"/>
</dbReference>
<dbReference type="InterPro" id="IPR004839">
    <property type="entry name" value="Aminotransferase_I/II_large"/>
</dbReference>
<comment type="similarity">
    <text evidence="2">Belongs to the class-I pyridoxal-phosphate-dependent aminotransferase family.</text>
</comment>
<dbReference type="InterPro" id="IPR036188">
    <property type="entry name" value="FAD/NAD-bd_sf"/>
</dbReference>
<dbReference type="InterPro" id="IPR036291">
    <property type="entry name" value="NAD(P)-bd_dom_sf"/>
</dbReference>
<dbReference type="PRINTS" id="PR00799">
    <property type="entry name" value="TRANSAMINASE"/>
</dbReference>
<name>A0A5C6SPP5_FUSOC</name>
<accession>A0A5C6SPP5</accession>
<dbReference type="GO" id="GO:0005829">
    <property type="term" value="C:cytosol"/>
    <property type="evidence" value="ECO:0007669"/>
    <property type="project" value="TreeGrafter"/>
</dbReference>
<dbReference type="Gene3D" id="3.40.640.10">
    <property type="entry name" value="Type I PLP-dependent aspartate aminotransferase-like (Major domain)"/>
    <property type="match status" value="1"/>
</dbReference>
<proteinExistence type="inferred from homology"/>
<dbReference type="Gene3D" id="3.90.180.10">
    <property type="entry name" value="Medium-chain alcohol dehydrogenases, catalytic domain"/>
    <property type="match status" value="1"/>
</dbReference>
<gene>
    <name evidence="12" type="ORF">FocTR4_00009428</name>
</gene>
<keyword evidence="7" id="KW-0560">Oxidoreductase</keyword>
<dbReference type="InterPro" id="IPR011032">
    <property type="entry name" value="GroES-like_sf"/>
</dbReference>
<keyword evidence="4" id="KW-0032">Aminotransferase</keyword>
<dbReference type="NCBIfam" id="NF006719">
    <property type="entry name" value="PRK09257.1"/>
    <property type="match status" value="1"/>
</dbReference>
<dbReference type="GO" id="GO:0006532">
    <property type="term" value="P:aspartate biosynthetic process"/>
    <property type="evidence" value="ECO:0007669"/>
    <property type="project" value="TreeGrafter"/>
</dbReference>
<dbReference type="AlphaFoldDB" id="A0A5C6SPP5"/>
<evidence type="ECO:0000313" key="12">
    <source>
        <dbReference type="EMBL" id="TXC00527.1"/>
    </source>
</evidence>
<evidence type="ECO:0000259" key="10">
    <source>
        <dbReference type="Pfam" id="PF00155"/>
    </source>
</evidence>
<evidence type="ECO:0000259" key="11">
    <source>
        <dbReference type="Pfam" id="PF08240"/>
    </source>
</evidence>
<dbReference type="Gene3D" id="3.40.50.720">
    <property type="entry name" value="NAD(P)-binding Rossmann-like Domain"/>
    <property type="match status" value="1"/>
</dbReference>
<comment type="cofactor">
    <cofactor evidence="8">
        <name>Zn(2+)</name>
        <dbReference type="ChEBI" id="CHEBI:29105"/>
    </cofactor>
</comment>
<dbReference type="Pfam" id="PF00155">
    <property type="entry name" value="Aminotran_1_2"/>
    <property type="match status" value="1"/>
</dbReference>
<dbReference type="EMBL" id="VMNF01000009">
    <property type="protein sequence ID" value="TXC00527.1"/>
    <property type="molecule type" value="Genomic_DNA"/>
</dbReference>
<dbReference type="InterPro" id="IPR015424">
    <property type="entry name" value="PyrdxlP-dep_Trfase"/>
</dbReference>
<dbReference type="SUPFAM" id="SSF51905">
    <property type="entry name" value="FAD/NAD(P)-binding domain"/>
    <property type="match status" value="2"/>
</dbReference>
<dbReference type="GO" id="GO:0016491">
    <property type="term" value="F:oxidoreductase activity"/>
    <property type="evidence" value="ECO:0007669"/>
    <property type="project" value="UniProtKB-KW"/>
</dbReference>
<dbReference type="InterPro" id="IPR002328">
    <property type="entry name" value="ADH_Zn_CS"/>
</dbReference>
<dbReference type="PANTHER" id="PTHR11879">
    <property type="entry name" value="ASPARTATE AMINOTRANSFERASE"/>
    <property type="match status" value="1"/>
</dbReference>
<feature type="domain" description="Aminotransferase class I/classII large" evidence="10">
    <location>
        <begin position="42"/>
        <end position="403"/>
    </location>
</feature>
<keyword evidence="8" id="KW-0479">Metal-binding</keyword>
<dbReference type="GO" id="GO:0008270">
    <property type="term" value="F:zinc ion binding"/>
    <property type="evidence" value="ECO:0007669"/>
    <property type="project" value="InterPro"/>
</dbReference>
<dbReference type="PROSITE" id="PS00059">
    <property type="entry name" value="ADH_ZINC"/>
    <property type="match status" value="1"/>
</dbReference>
<dbReference type="Gene3D" id="3.50.50.60">
    <property type="entry name" value="FAD/NAD(P)-binding domain"/>
    <property type="match status" value="2"/>
</dbReference>
<organism evidence="12 13">
    <name type="scientific">Fusarium oxysporum f. sp. cubense</name>
    <dbReference type="NCBI Taxonomy" id="61366"/>
    <lineage>
        <taxon>Eukaryota</taxon>
        <taxon>Fungi</taxon>
        <taxon>Dikarya</taxon>
        <taxon>Ascomycota</taxon>
        <taxon>Pezizomycotina</taxon>
        <taxon>Sordariomycetes</taxon>
        <taxon>Hypocreomycetidae</taxon>
        <taxon>Hypocreales</taxon>
        <taxon>Nectriaceae</taxon>
        <taxon>Fusarium</taxon>
        <taxon>Fusarium oxysporum species complex</taxon>
    </lineage>
</organism>
<keyword evidence="6" id="KW-0663">Pyridoxal phosphate</keyword>
<evidence type="ECO:0000256" key="1">
    <source>
        <dbReference type="ARBA" id="ARBA00001933"/>
    </source>
</evidence>
<dbReference type="InterPro" id="IPR015421">
    <property type="entry name" value="PyrdxlP-dep_Trfase_major"/>
</dbReference>
<feature type="domain" description="Alcohol dehydrogenase-like C-terminal" evidence="9">
    <location>
        <begin position="1090"/>
        <end position="1187"/>
    </location>
</feature>
<dbReference type="Pfam" id="PF13450">
    <property type="entry name" value="NAD_binding_8"/>
    <property type="match status" value="1"/>
</dbReference>
<dbReference type="GO" id="GO:0004069">
    <property type="term" value="F:L-aspartate:2-oxoglutarate aminotransferase activity"/>
    <property type="evidence" value="ECO:0007669"/>
    <property type="project" value="TreeGrafter"/>
</dbReference>
<evidence type="ECO:0000259" key="9">
    <source>
        <dbReference type="Pfam" id="PF00107"/>
    </source>
</evidence>
<evidence type="ECO:0000256" key="2">
    <source>
        <dbReference type="ARBA" id="ARBA00007441"/>
    </source>
</evidence>
<dbReference type="Pfam" id="PF00107">
    <property type="entry name" value="ADH_zinc_N"/>
    <property type="match status" value="1"/>
</dbReference>
<dbReference type="SUPFAM" id="SSF50129">
    <property type="entry name" value="GroES-like"/>
    <property type="match status" value="1"/>
</dbReference>
<dbReference type="SUPFAM" id="SSF51735">
    <property type="entry name" value="NAD(P)-binding Rossmann-fold domains"/>
    <property type="match status" value="1"/>
</dbReference>
<sequence length="1190" mass="131923">MPSLEDTSSKDATPSWLNAVPNIVADEIFSLAAEYRLDQNPQKVDLLIGAYRSDDGNPCPLPSVLEAERRLLSQNDLGKHEYLPIEGDATYLRLAQKLLLGQDDQSELLQRTVSVQSVSGSGAIHIGAAFLSRFLSPGCVWVSDPTWGPHILMFERMGVKCKKYPYYDPATRLLNFQGMIDTFESQGKPGDVIILQVCAHNPTGLDLSQEQWKAVAEICQRKGILPFFDNAYQGFATGSPEKDAWPLRYFASLKSPLTFCVAQSFSKNFGLYGQRTGAFHFIMNSKDTAIQSNILQQLRFIIRTEYSTPPRTGCTFVKTILGDPELKSQWLRDVSSMSKRLGQVRSALHDGLNASDESGDFDHIIKQSGMFSYTGLNPQQVLRLKNEYHVYLSSSGRISMAGHGLFNLPQARAAKYFNEVVTSTTLPGATEDYQDRDDLAYALSKVPMLTPRKLKVIAVGAGFGGVDLAPAVRVGKLPGVDLTIYEKNADIGETWHESRYPGCACDVPAHSYQYTWAPNPHWSHFYAPAPEIKHYFDDCADQHDLRSYFKLSHKTDGRDVAISSPGVTDGETNDAFIDECDVFVNATGFFNNWKWPRNVPGRETFRGTVFHTANWPSDWEKDIEGKTVALIEKSEWAKHPERYLEFRKSMEDDVNTRFKLFMDHTPEQKLARQSVVGNIKAKLDSRPDLAKFLEPDFAVGYKPSTNTLIGISFTPNGILTKDGRESKVDSIICATGFELSYAPRFPILGKDGLNLQEVWLKAPESYLSVCAADMPNYFTILGPASSLGHGSLVTSIEMCNRFIVRMIRKLQTQNYSSFSLRPGVARAYQNHALSYLKRTVWASGCTNTYKNGTKDGELRSLHPGSLIQLFKLLEDLRYEDSEWKSLCEDSDLAFAWLANGFTALEEERPDGADLTWFVDPADREAKPIRFEASHHANGNVPTTQTAARVQNPGPEAQFIIQNGQVVPQLLKNQILMKLLIAGLCHSDLNRVYGTLPLISDIVGHEGVGMVVKAGSAATAHMINKRVGLGWLSRPCMECEVCDVEYTSCPKQQNLGRDVPGTFQPVDAAFVHLLPDNLQSDIAAPLLCGNGVQIARAQGYRVIAVDTGEDKRRICLQFGAAHFIDLLTQNVPAEVKRLTSLGVHGVICTAGSIAAYQQAAHCVRNAGTIVCIGVNPQNLPISPLDMVRRGE</sequence>
<keyword evidence="5" id="KW-0808">Transferase</keyword>
<protein>
    <submittedName>
        <fullName evidence="12">Uncharacterized protein</fullName>
    </submittedName>
</protein>
<evidence type="ECO:0000256" key="5">
    <source>
        <dbReference type="ARBA" id="ARBA00022679"/>
    </source>
</evidence>
<dbReference type="InterPro" id="IPR015422">
    <property type="entry name" value="PyrdxlP-dep_Trfase_small"/>
</dbReference>
<evidence type="ECO:0000256" key="8">
    <source>
        <dbReference type="RuleBase" id="RU361277"/>
    </source>
</evidence>
<comment type="cofactor">
    <cofactor evidence="1">
        <name>pyridoxal 5'-phosphate</name>
        <dbReference type="ChEBI" id="CHEBI:597326"/>
    </cofactor>
</comment>
<feature type="domain" description="Alcohol dehydrogenase-like N-terminal" evidence="11">
    <location>
        <begin position="972"/>
        <end position="1063"/>
    </location>
</feature>